<reference evidence="3" key="1">
    <citation type="journal article" date="2017" name="Gigascience">
        <title>The first near-complete assembly of the hexaploid bread wheat genome, Triticum aestivum.</title>
        <authorList>
            <person name="Zimin A.V."/>
            <person name="Puiu D."/>
            <person name="Hall R."/>
            <person name="Kingan S."/>
            <person name="Clavijo B.J."/>
            <person name="Salzberg S.L."/>
        </authorList>
    </citation>
    <scope>NUCLEOTIDE SEQUENCE</scope>
    <source>
        <tissue evidence="3">Leaf</tissue>
    </source>
</reference>
<feature type="non-terminal residue" evidence="3">
    <location>
        <position position="1"/>
    </location>
</feature>
<feature type="domain" description="Alpha/beta hydrolase fold-3" evidence="2">
    <location>
        <begin position="159"/>
        <end position="306"/>
    </location>
</feature>
<accession>A0A9R1EBV5</accession>
<dbReference type="Pfam" id="PF07859">
    <property type="entry name" value="Abhydrolase_3"/>
    <property type="match status" value="1"/>
</dbReference>
<feature type="non-terminal residue" evidence="3">
    <location>
        <position position="309"/>
    </location>
</feature>
<proteinExistence type="predicted"/>
<dbReference type="Proteomes" id="UP000815260">
    <property type="component" value="Chromosome 2B"/>
</dbReference>
<reference evidence="3" key="2">
    <citation type="submission" date="2020-03" db="EMBL/GenBank/DDBJ databases">
        <title>The second near-complete assembly of the hexaploid bread wheat (Triticum aestivum) genome.</title>
        <authorList>
            <person name="Zimin A.V."/>
            <person name="Puiu D."/>
            <person name="Shumante A."/>
            <person name="Alonge M."/>
            <person name="Salzberg S.L."/>
        </authorList>
    </citation>
    <scope>NUCLEOTIDE SEQUENCE</scope>
    <source>
        <tissue evidence="3">Leaf</tissue>
    </source>
</reference>
<feature type="region of interest" description="Disordered" evidence="1">
    <location>
        <begin position="99"/>
        <end position="154"/>
    </location>
</feature>
<dbReference type="AlphaFoldDB" id="A0A9R1EBV5"/>
<evidence type="ECO:0000313" key="3">
    <source>
        <dbReference type="EMBL" id="KAF7007260.1"/>
    </source>
</evidence>
<dbReference type="PANTHER" id="PTHR23024">
    <property type="entry name" value="ARYLACETAMIDE DEACETYLASE"/>
    <property type="match status" value="1"/>
</dbReference>
<evidence type="ECO:0000259" key="2">
    <source>
        <dbReference type="Pfam" id="PF07859"/>
    </source>
</evidence>
<gene>
    <name evidence="3" type="ORF">CFC21_022207</name>
</gene>
<dbReference type="InterPro" id="IPR050466">
    <property type="entry name" value="Carboxylest/Gibb_receptor"/>
</dbReference>
<comment type="caution">
    <text evidence="3">The sequence shown here is derived from an EMBL/GenBank/DDBJ whole genome shotgun (WGS) entry which is preliminary data.</text>
</comment>
<dbReference type="SUPFAM" id="SSF53474">
    <property type="entry name" value="alpha/beta-Hydrolases"/>
    <property type="match status" value="1"/>
</dbReference>
<feature type="region of interest" description="Disordered" evidence="1">
    <location>
        <begin position="1"/>
        <end position="56"/>
    </location>
</feature>
<dbReference type="GO" id="GO:0016787">
    <property type="term" value="F:hydrolase activity"/>
    <property type="evidence" value="ECO:0007669"/>
    <property type="project" value="InterPro"/>
</dbReference>
<sequence length="309" mass="34363">AAAAAPGGAAPAGGAHGRHRRRGAQRRHRQPLPLLGDRPPAERARQPAPGRLRRSLLRLHRRRLSRHLGARLRPGLLGGAAARNRVLPRRRLRALLPGHRALQRRVPPPLQRRRRRGRVRQLPPCSGAPLPSGVRRRRRRSSLHRRRRRHPGLGDGVPVDLASCFLTGESAGANIVHHVASRWAAEHQPAAKSLRLAGIIPVQPYFGGEERTESELRLEGVAPVVNLERSDFSWKAFLPVGATRDHPAAHVTDENAELADDFPPTLLVIGGFDPLQDWQRRYADVLRRKGVKVQVAEYPDGFHGFYGFP</sequence>
<evidence type="ECO:0000256" key="1">
    <source>
        <dbReference type="SAM" id="MobiDB-lite"/>
    </source>
</evidence>
<feature type="compositionally biased region" description="Basic residues" evidence="1">
    <location>
        <begin position="134"/>
        <end position="151"/>
    </location>
</feature>
<dbReference type="InterPro" id="IPR029058">
    <property type="entry name" value="AB_hydrolase_fold"/>
</dbReference>
<feature type="compositionally biased region" description="Basic residues" evidence="1">
    <location>
        <begin position="16"/>
        <end position="30"/>
    </location>
</feature>
<organism evidence="3">
    <name type="scientific">Triticum aestivum</name>
    <name type="common">Wheat</name>
    <dbReference type="NCBI Taxonomy" id="4565"/>
    <lineage>
        <taxon>Eukaryota</taxon>
        <taxon>Viridiplantae</taxon>
        <taxon>Streptophyta</taxon>
        <taxon>Embryophyta</taxon>
        <taxon>Tracheophyta</taxon>
        <taxon>Spermatophyta</taxon>
        <taxon>Magnoliopsida</taxon>
        <taxon>Liliopsida</taxon>
        <taxon>Poales</taxon>
        <taxon>Poaceae</taxon>
        <taxon>BOP clade</taxon>
        <taxon>Pooideae</taxon>
        <taxon>Triticodae</taxon>
        <taxon>Triticeae</taxon>
        <taxon>Triticinae</taxon>
        <taxon>Triticum</taxon>
    </lineage>
</organism>
<feature type="compositionally biased region" description="Low complexity" evidence="1">
    <location>
        <begin position="120"/>
        <end position="133"/>
    </location>
</feature>
<name>A0A9R1EBV5_WHEAT</name>
<dbReference type="OrthoDB" id="408631at2759"/>
<dbReference type="EMBL" id="CM022215">
    <property type="protein sequence ID" value="KAF7007260.1"/>
    <property type="molecule type" value="Genomic_DNA"/>
</dbReference>
<dbReference type="InterPro" id="IPR013094">
    <property type="entry name" value="AB_hydrolase_3"/>
</dbReference>
<dbReference type="PANTHER" id="PTHR23024:SF152">
    <property type="entry name" value="OS07G0643700 PROTEIN"/>
    <property type="match status" value="1"/>
</dbReference>
<dbReference type="Gene3D" id="3.40.50.1820">
    <property type="entry name" value="alpha/beta hydrolase"/>
    <property type="match status" value="1"/>
</dbReference>
<protein>
    <recommendedName>
        <fullName evidence="2">Alpha/beta hydrolase fold-3 domain-containing protein</fullName>
    </recommendedName>
</protein>